<feature type="domain" description="Periplasmic copper-binding protein NosD beta helix" evidence="2">
    <location>
        <begin position="124"/>
        <end position="270"/>
    </location>
</feature>
<sequence>MKILSFFAATAAMFLSFQPAFSAETVVNKGVIDKDTAWSGEILIKGDVQIAKNVTLTIMPGTIVRFAKVEPFGPDKLFPEKEKENHFPRAELFIQGKLLAQGSREKKITFTSAEKEPKPGDWGGINFNSSVDNVLEHCVILYADTGVHAHSSKVKVASNEFKHNGTAIGNKNLKDNPIKCEIFVENNLITENGGGVVVGDGMVVSHNEISKNEFFGIYGKNLADGKVQFNNISGNGKGVILYAVKAMLLSDNNITDSKDYNLSMLEGQANDLAFPKNWWGTADESKIREKVLDKIGDSVLGKADLSNFYTAAVAGAGIL</sequence>
<feature type="chain" id="PRO_5022240115" evidence="1">
    <location>
        <begin position="23"/>
        <end position="319"/>
    </location>
</feature>
<evidence type="ECO:0000313" key="3">
    <source>
        <dbReference type="EMBL" id="TAA76296.1"/>
    </source>
</evidence>
<gene>
    <name evidence="3" type="ORF">CDV28_101199</name>
</gene>
<evidence type="ECO:0000256" key="1">
    <source>
        <dbReference type="SAM" id="SignalP"/>
    </source>
</evidence>
<dbReference type="InterPro" id="IPR007742">
    <property type="entry name" value="NosD_dom"/>
</dbReference>
<keyword evidence="4" id="KW-1185">Reference proteome</keyword>
<reference evidence="3" key="1">
    <citation type="submission" date="2017-07" db="EMBL/GenBank/DDBJ databases">
        <title>The cable genome - Insights into the physiology and evolution of filamentous bacteria capable of sulfide oxidation via long distance electron transfer.</title>
        <authorList>
            <person name="Thorup C."/>
            <person name="Bjerg J.T."/>
            <person name="Schreiber L."/>
            <person name="Nielsen L.P."/>
            <person name="Kjeldsen K.U."/>
            <person name="Boesen T."/>
            <person name="Boggild A."/>
            <person name="Meysman F."/>
            <person name="Geelhoed J."/>
            <person name="Schramm A."/>
        </authorList>
    </citation>
    <scope>NUCLEOTIDE SEQUENCE [LARGE SCALE GENOMIC DNA]</scope>
    <source>
        <strain evidence="3">GS</strain>
    </source>
</reference>
<comment type="caution">
    <text evidence="3">The sequence shown here is derived from an EMBL/GenBank/DDBJ whole genome shotgun (WGS) entry which is preliminary data.</text>
</comment>
<accession>A0A521G5J9</accession>
<dbReference type="AlphaFoldDB" id="A0A521G5J9"/>
<evidence type="ECO:0000259" key="2">
    <source>
        <dbReference type="Pfam" id="PF05048"/>
    </source>
</evidence>
<organism evidence="3 4">
    <name type="scientific">Candidatus Electronema aureum</name>
    <dbReference type="NCBI Taxonomy" id="2005002"/>
    <lineage>
        <taxon>Bacteria</taxon>
        <taxon>Pseudomonadati</taxon>
        <taxon>Thermodesulfobacteriota</taxon>
        <taxon>Desulfobulbia</taxon>
        <taxon>Desulfobulbales</taxon>
        <taxon>Desulfobulbaceae</taxon>
        <taxon>Candidatus Electronema</taxon>
    </lineage>
</organism>
<dbReference type="EMBL" id="NQJD01000001">
    <property type="protein sequence ID" value="TAA76296.1"/>
    <property type="molecule type" value="Genomic_DNA"/>
</dbReference>
<proteinExistence type="predicted"/>
<protein>
    <submittedName>
        <fullName evidence="3">Copper-binding protein (NosD)</fullName>
    </submittedName>
</protein>
<dbReference type="SUPFAM" id="SSF51126">
    <property type="entry name" value="Pectin lyase-like"/>
    <property type="match status" value="1"/>
</dbReference>
<feature type="signal peptide" evidence="1">
    <location>
        <begin position="1"/>
        <end position="22"/>
    </location>
</feature>
<dbReference type="Gene3D" id="2.160.20.10">
    <property type="entry name" value="Single-stranded right-handed beta-helix, Pectin lyase-like"/>
    <property type="match status" value="1"/>
</dbReference>
<dbReference type="Proteomes" id="UP000316238">
    <property type="component" value="Unassembled WGS sequence"/>
</dbReference>
<dbReference type="Pfam" id="PF05048">
    <property type="entry name" value="NosD"/>
    <property type="match status" value="1"/>
</dbReference>
<dbReference type="InterPro" id="IPR012334">
    <property type="entry name" value="Pectin_lyas_fold"/>
</dbReference>
<name>A0A521G5J9_9BACT</name>
<keyword evidence="1" id="KW-0732">Signal</keyword>
<evidence type="ECO:0000313" key="4">
    <source>
        <dbReference type="Proteomes" id="UP000316238"/>
    </source>
</evidence>
<dbReference type="InterPro" id="IPR011050">
    <property type="entry name" value="Pectin_lyase_fold/virulence"/>
</dbReference>